<keyword evidence="2" id="KW-1185">Reference proteome</keyword>
<dbReference type="GeneID" id="95598494"/>
<organism evidence="1 2">
    <name type="scientific">Streptomyces tanashiensis</name>
    <dbReference type="NCBI Taxonomy" id="67367"/>
    <lineage>
        <taxon>Bacteria</taxon>
        <taxon>Bacillati</taxon>
        <taxon>Actinomycetota</taxon>
        <taxon>Actinomycetes</taxon>
        <taxon>Kitasatosporales</taxon>
        <taxon>Streptomycetaceae</taxon>
        <taxon>Streptomyces</taxon>
    </lineage>
</organism>
<dbReference type="EMBL" id="CP084204">
    <property type="protein sequence ID" value="UZX19859.1"/>
    <property type="molecule type" value="Genomic_DNA"/>
</dbReference>
<gene>
    <name evidence="1" type="ORF">LDH80_03585</name>
</gene>
<evidence type="ECO:0000313" key="2">
    <source>
        <dbReference type="Proteomes" id="UP001164506"/>
    </source>
</evidence>
<protein>
    <recommendedName>
        <fullName evidence="3">Secreted protein</fullName>
    </recommendedName>
</protein>
<dbReference type="Proteomes" id="UP001164506">
    <property type="component" value="Chromosome"/>
</dbReference>
<evidence type="ECO:0000313" key="1">
    <source>
        <dbReference type="EMBL" id="UZX19859.1"/>
    </source>
</evidence>
<sequence length="263" mass="28098">MRAWIEANPEAFAALVAVLAIVGGLAGSLIGAKIQANGGRDQAAAAREAAQIAGESQRAAALWTVRQVQTAAYIQQAREVMRIGEPMFTHDDAAGGLSEQVHAATQDLGHRRAELELVATRAVVAAAQATDGAVLRFADLALRAGPGVYAYRSLPPGAMDADLADAMVGHWRASHSGSHSLHDLDEQRNARDRAEQRLRAITPPLPPARISAILDLYARTEDALLERHMLKQEVSRSLELLIEAARSMLHSDHEGGTGLVPRP</sequence>
<proteinExistence type="predicted"/>
<evidence type="ECO:0008006" key="3">
    <source>
        <dbReference type="Google" id="ProtNLM"/>
    </source>
</evidence>
<accession>A0ABY6QTL9</accession>
<reference evidence="1" key="1">
    <citation type="submission" date="2021-09" db="EMBL/GenBank/DDBJ databases">
        <title>Complete genome sequence and metabolic characterization of Streptomyces tanashiensis DSM 731 the producer of antibacterial Kalafungin and diverse secondary metabolites.</title>
        <authorList>
            <person name="Abbasi M.N."/>
            <person name="Anwar M.N."/>
            <person name="Alam K."/>
            <person name="Shoaib M."/>
            <person name="Lin Z."/>
            <person name="Hayat M."/>
            <person name="Ali M.I."/>
            <person name="Malik H.M.T."/>
            <person name="Ahmed I."/>
            <person name="Li A."/>
            <person name="Hailong Wang H."/>
            <person name="Zhang Y."/>
        </authorList>
    </citation>
    <scope>NUCLEOTIDE SEQUENCE</scope>
    <source>
        <strain evidence="1">Kala</strain>
    </source>
</reference>
<name>A0ABY6QTL9_9ACTN</name>
<dbReference type="RefSeq" id="WP_267258082.1">
    <property type="nucleotide sequence ID" value="NZ_CP084204.1"/>
</dbReference>